<dbReference type="InterPro" id="IPR004838">
    <property type="entry name" value="NHTrfase_class1_PyrdxlP-BS"/>
</dbReference>
<dbReference type="InterPro" id="IPR015422">
    <property type="entry name" value="PyrdxlP-dep_Trfase_small"/>
</dbReference>
<feature type="region of interest" description="Disordered" evidence="8">
    <location>
        <begin position="1"/>
        <end position="39"/>
    </location>
</feature>
<keyword evidence="4 7" id="KW-0032">Aminotransferase</keyword>
<dbReference type="InterPro" id="IPR004839">
    <property type="entry name" value="Aminotransferase_I/II_large"/>
</dbReference>
<dbReference type="KEGG" id="pfp:PFL1_03508"/>
<dbReference type="InterPro" id="IPR000796">
    <property type="entry name" value="Asp_trans"/>
</dbReference>
<dbReference type="Gene3D" id="3.90.1150.10">
    <property type="entry name" value="Aspartate Aminotransferase, domain 1"/>
    <property type="match status" value="1"/>
</dbReference>
<protein>
    <recommendedName>
        <fullName evidence="7">Aspartate aminotransferase</fullName>
        <ecNumber evidence="7">2.6.1.1</ecNumber>
    </recommendedName>
</protein>
<evidence type="ECO:0000256" key="6">
    <source>
        <dbReference type="ARBA" id="ARBA00022898"/>
    </source>
</evidence>
<organism evidence="10 11">
    <name type="scientific">Pseudozyma flocculosa PF-1</name>
    <dbReference type="NCBI Taxonomy" id="1277687"/>
    <lineage>
        <taxon>Eukaryota</taxon>
        <taxon>Fungi</taxon>
        <taxon>Dikarya</taxon>
        <taxon>Basidiomycota</taxon>
        <taxon>Ustilaginomycotina</taxon>
        <taxon>Ustilaginomycetes</taxon>
        <taxon>Ustilaginales</taxon>
        <taxon>Ustilaginaceae</taxon>
        <taxon>Pseudozyma</taxon>
    </lineage>
</organism>
<dbReference type="EC" id="2.6.1.1" evidence="7"/>
<evidence type="ECO:0000256" key="8">
    <source>
        <dbReference type="SAM" id="MobiDB-lite"/>
    </source>
</evidence>
<dbReference type="GO" id="GO:0006520">
    <property type="term" value="P:amino acid metabolic process"/>
    <property type="evidence" value="ECO:0007669"/>
    <property type="project" value="InterPro"/>
</dbReference>
<evidence type="ECO:0000259" key="9">
    <source>
        <dbReference type="Pfam" id="PF00155"/>
    </source>
</evidence>
<dbReference type="PRINTS" id="PR00799">
    <property type="entry name" value="TRANSAMINASE"/>
</dbReference>
<dbReference type="PANTHER" id="PTHR11879">
    <property type="entry name" value="ASPARTATE AMINOTRANSFERASE"/>
    <property type="match status" value="1"/>
</dbReference>
<dbReference type="InterPro" id="IPR015421">
    <property type="entry name" value="PyrdxlP-dep_Trfase_major"/>
</dbReference>
<dbReference type="Gene3D" id="3.40.640.10">
    <property type="entry name" value="Type I PLP-dependent aspartate aminotransferase-like (Major domain)"/>
    <property type="match status" value="1"/>
</dbReference>
<evidence type="ECO:0000256" key="1">
    <source>
        <dbReference type="ARBA" id="ARBA00001933"/>
    </source>
</evidence>
<evidence type="ECO:0000256" key="5">
    <source>
        <dbReference type="ARBA" id="ARBA00022679"/>
    </source>
</evidence>
<keyword evidence="6" id="KW-0663">Pyridoxal phosphate</keyword>
<feature type="compositionally biased region" description="Low complexity" evidence="8">
    <location>
        <begin position="1"/>
        <end position="34"/>
    </location>
</feature>
<dbReference type="RefSeq" id="XP_007879215.1">
    <property type="nucleotide sequence ID" value="XM_007881024.1"/>
</dbReference>
<comment type="similarity">
    <text evidence="2">Belongs to the class-I pyridoxal-phosphate-dependent aminotransferase family.</text>
</comment>
<dbReference type="eggNOG" id="KOG1412">
    <property type="taxonomic scope" value="Eukaryota"/>
</dbReference>
<sequence length="480" mass="52916">MPPIATADLADPAATAPFAASKGSSASAPPSSKAAPDEAAERFDNVWRGMPTLPLDPMFHLNQRFVADQHPDKINLGIGAYRGEDARPWPLPSLQGALRALTAGESGSDDPATLHVSHEYLGMDGLVPFTREAAKLLFGPDEAATPLLASMQTTGGSGANHFGACLIQRFYRGARNERNQAIVYLSNPGWPNHRKIFEAAGAEVREYDYFTDRRRPRLELATMLEQLEAAPEQSVVVLHPCGHNPTGWDPSEEQWQRIADVMLRRRLYAFFDSAYQGFASGQLDRDAYAVRLFARLEVPMLVCQSFSKNMGLYGQRLGCIHVACHRSSSGDGDAAASATRDAVQSQLRSISREEISTPPRFPADLAHLVLTRPELKEQWHADMATMSARIRRVRTELVRLLTEELRTPGDWTHIALQRGMFAYLQLSPEQCARLVEEGHIYLTPTGRASVSGLNDANVRHLAVWIDRVVRETPGIDAASS</sequence>
<evidence type="ECO:0000256" key="4">
    <source>
        <dbReference type="ARBA" id="ARBA00022576"/>
    </source>
</evidence>
<accession>A0A061HF02</accession>
<keyword evidence="5 7" id="KW-0808">Transferase</keyword>
<dbReference type="AlphaFoldDB" id="A0A061HF02"/>
<dbReference type="PANTHER" id="PTHR11879:SF55">
    <property type="entry name" value="GLUTAMATE OXALOACETATE TRANSAMINASE 1, ISOFORM B"/>
    <property type="match status" value="1"/>
</dbReference>
<dbReference type="CDD" id="cd00609">
    <property type="entry name" value="AAT_like"/>
    <property type="match status" value="1"/>
</dbReference>
<dbReference type="GO" id="GO:0030170">
    <property type="term" value="F:pyridoxal phosphate binding"/>
    <property type="evidence" value="ECO:0007669"/>
    <property type="project" value="InterPro"/>
</dbReference>
<dbReference type="PROSITE" id="PS00105">
    <property type="entry name" value="AA_TRANSFER_CLASS_1"/>
    <property type="match status" value="1"/>
</dbReference>
<evidence type="ECO:0000313" key="11">
    <source>
        <dbReference type="Proteomes" id="UP000053664"/>
    </source>
</evidence>
<evidence type="ECO:0000313" key="10">
    <source>
        <dbReference type="EMBL" id="EPQ29221.1"/>
    </source>
</evidence>
<dbReference type="GO" id="GO:0004069">
    <property type="term" value="F:L-aspartate:2-oxoglutarate aminotransferase activity"/>
    <property type="evidence" value="ECO:0007669"/>
    <property type="project" value="UniProtKB-EC"/>
</dbReference>
<evidence type="ECO:0000256" key="3">
    <source>
        <dbReference type="ARBA" id="ARBA00011738"/>
    </source>
</evidence>
<comment type="subunit">
    <text evidence="3 7">Homodimer.</text>
</comment>
<proteinExistence type="inferred from homology"/>
<dbReference type="Proteomes" id="UP000053664">
    <property type="component" value="Unassembled WGS sequence"/>
</dbReference>
<evidence type="ECO:0000256" key="7">
    <source>
        <dbReference type="RuleBase" id="RU000480"/>
    </source>
</evidence>
<comment type="catalytic activity">
    <reaction evidence="7">
        <text>L-aspartate + 2-oxoglutarate = oxaloacetate + L-glutamate</text>
        <dbReference type="Rhea" id="RHEA:21824"/>
        <dbReference type="ChEBI" id="CHEBI:16452"/>
        <dbReference type="ChEBI" id="CHEBI:16810"/>
        <dbReference type="ChEBI" id="CHEBI:29985"/>
        <dbReference type="ChEBI" id="CHEBI:29991"/>
        <dbReference type="EC" id="2.6.1.1"/>
    </reaction>
</comment>
<evidence type="ECO:0000256" key="2">
    <source>
        <dbReference type="ARBA" id="ARBA00007441"/>
    </source>
</evidence>
<dbReference type="Pfam" id="PF00155">
    <property type="entry name" value="Aminotran_1_2"/>
    <property type="match status" value="1"/>
</dbReference>
<comment type="cofactor">
    <cofactor evidence="1">
        <name>pyridoxal 5'-phosphate</name>
        <dbReference type="ChEBI" id="CHEBI:597326"/>
    </cofactor>
</comment>
<reference evidence="10 11" key="1">
    <citation type="journal article" date="2013" name="Plant Cell">
        <title>The transition from a phytopathogenic smut ancestor to an anamorphic biocontrol agent deciphered by comparative whole-genome analysis.</title>
        <authorList>
            <person name="Lefebvre F."/>
            <person name="Joly D.L."/>
            <person name="Labbe C."/>
            <person name="Teichmann B."/>
            <person name="Linning R."/>
            <person name="Belzile F."/>
            <person name="Bakkeren G."/>
            <person name="Belanger R.R."/>
        </authorList>
    </citation>
    <scope>NUCLEOTIDE SEQUENCE [LARGE SCALE GENOMIC DNA]</scope>
    <source>
        <strain evidence="10 11">PF-1</strain>
    </source>
</reference>
<feature type="domain" description="Aminotransferase class I/classII large" evidence="9">
    <location>
        <begin position="72"/>
        <end position="462"/>
    </location>
</feature>
<dbReference type="SUPFAM" id="SSF53383">
    <property type="entry name" value="PLP-dependent transferases"/>
    <property type="match status" value="1"/>
</dbReference>
<comment type="miscellaneous">
    <text evidence="7">In eukaryotes there are cytoplasmic, mitochondrial and chloroplastic isozymes.</text>
</comment>
<dbReference type="GeneID" id="19317617"/>
<gene>
    <name evidence="10" type="ORF">PFL1_03508</name>
</gene>
<dbReference type="InterPro" id="IPR015424">
    <property type="entry name" value="PyrdxlP-dep_Trfase"/>
</dbReference>
<name>A0A061HF02_9BASI</name>
<dbReference type="EMBL" id="KE361632">
    <property type="protein sequence ID" value="EPQ29221.1"/>
    <property type="molecule type" value="Genomic_DNA"/>
</dbReference>
<dbReference type="HOGENOM" id="CLU_032440_1_0_1"/>